<keyword evidence="3" id="KW-1185">Reference proteome</keyword>
<dbReference type="Proteomes" id="UP000521943">
    <property type="component" value="Unassembled WGS sequence"/>
</dbReference>
<proteinExistence type="predicted"/>
<comment type="caution">
    <text evidence="2">The sequence shown here is derived from an EMBL/GenBank/DDBJ whole genome shotgun (WGS) entry which is preliminary data.</text>
</comment>
<accession>A0A8H6H849</accession>
<protein>
    <submittedName>
        <fullName evidence="2">Uncharacterized protein</fullName>
    </submittedName>
</protein>
<reference evidence="2 3" key="1">
    <citation type="submission" date="2020-07" db="EMBL/GenBank/DDBJ databases">
        <title>Comparative genomics of pyrophilous fungi reveals a link between fire events and developmental genes.</title>
        <authorList>
            <consortium name="DOE Joint Genome Institute"/>
            <person name="Steindorff A.S."/>
            <person name="Carver A."/>
            <person name="Calhoun S."/>
            <person name="Stillman K."/>
            <person name="Liu H."/>
            <person name="Lipzen A."/>
            <person name="Pangilinan J."/>
            <person name="Labutti K."/>
            <person name="Bruns T.D."/>
            <person name="Grigoriev I.V."/>
        </authorList>
    </citation>
    <scope>NUCLEOTIDE SEQUENCE [LARGE SCALE GENOMIC DNA]</scope>
    <source>
        <strain evidence="2 3">CBS 144469</strain>
    </source>
</reference>
<evidence type="ECO:0000313" key="3">
    <source>
        <dbReference type="Proteomes" id="UP000521943"/>
    </source>
</evidence>
<sequence>MFALSSGVSFPTCPYRFALPYHTQTRVSAGSGWLVFAVARGGAHVVWCGAGKKGGANRGSEPSPTADVLVPLYAGPETNFSVGSGCPGARSCARCRSRAENGDGCLDRRLVNGRKVADAVVFGGVRRLNGESASKCESVRLHQGPGESRRSTHLVDEILTVLQRRNALDASTKAGLVGACRCSAIFGGGRGWSPTLGVSVRDSPAPLSSGFDFLPVSRMVTACASGAHQSMVLGLPRELLRLRNVAWASLSAMTKVWEVSEGGALQETPATTTTSSCRRSKWLNTPSTPARTPTACVSLRHCTEMVRIVMQWRMSFGRLGKLGKDWGEGRVVVDGDELDVQLARGAYLGIISWRVIPEKKEIASEDMDALFNADSSAGYEESALPPRFSGETTHSHPTSERPLRTSIEEYGTRDMLHRAHSHGAHSYHSGWADGDIAHTLCTPYTDPLGIVPERQYDSFANTHVRIA</sequence>
<evidence type="ECO:0000256" key="1">
    <source>
        <dbReference type="SAM" id="MobiDB-lite"/>
    </source>
</evidence>
<name>A0A8H6H849_9AGAR</name>
<organism evidence="2 3">
    <name type="scientific">Ephemerocybe angulata</name>
    <dbReference type="NCBI Taxonomy" id="980116"/>
    <lineage>
        <taxon>Eukaryota</taxon>
        <taxon>Fungi</taxon>
        <taxon>Dikarya</taxon>
        <taxon>Basidiomycota</taxon>
        <taxon>Agaricomycotina</taxon>
        <taxon>Agaricomycetes</taxon>
        <taxon>Agaricomycetidae</taxon>
        <taxon>Agaricales</taxon>
        <taxon>Agaricineae</taxon>
        <taxon>Psathyrellaceae</taxon>
        <taxon>Ephemerocybe</taxon>
    </lineage>
</organism>
<dbReference type="EMBL" id="JACGCI010000198">
    <property type="protein sequence ID" value="KAF6742169.1"/>
    <property type="molecule type" value="Genomic_DNA"/>
</dbReference>
<gene>
    <name evidence="2" type="ORF">DFP72DRAFT_1107805</name>
</gene>
<feature type="region of interest" description="Disordered" evidence="1">
    <location>
        <begin position="381"/>
        <end position="401"/>
    </location>
</feature>
<evidence type="ECO:0000313" key="2">
    <source>
        <dbReference type="EMBL" id="KAF6742169.1"/>
    </source>
</evidence>
<dbReference type="AlphaFoldDB" id="A0A8H6H849"/>